<dbReference type="AlphaFoldDB" id="A0AAF0WVP3"/>
<dbReference type="SMART" id="SM00666">
    <property type="entry name" value="PB1"/>
    <property type="match status" value="1"/>
</dbReference>
<feature type="region of interest" description="Disordered" evidence="5">
    <location>
        <begin position="573"/>
        <end position="600"/>
    </location>
</feature>
<feature type="compositionally biased region" description="Low complexity" evidence="5">
    <location>
        <begin position="719"/>
        <end position="740"/>
    </location>
</feature>
<reference evidence="8" key="2">
    <citation type="submission" date="2022-03" db="EMBL/GenBank/DDBJ databases">
        <title>Draft title - Genomic analysis of global carrot germplasm unveils the trajectory of domestication and the origin of high carotenoid orange carrot.</title>
        <authorList>
            <person name="Iorizzo M."/>
            <person name="Ellison S."/>
            <person name="Senalik D."/>
            <person name="Macko-Podgorni A."/>
            <person name="Grzebelus D."/>
            <person name="Bostan H."/>
            <person name="Rolling W."/>
            <person name="Curaba J."/>
            <person name="Simon P."/>
        </authorList>
    </citation>
    <scope>NUCLEOTIDE SEQUENCE</scope>
    <source>
        <tissue evidence="8">Leaf</tissue>
    </source>
</reference>
<keyword evidence="3" id="KW-0804">Transcription</keyword>
<keyword evidence="1" id="KW-0805">Transcription regulation</keyword>
<dbReference type="InterPro" id="IPR055081">
    <property type="entry name" value="NLP1-9_GAF"/>
</dbReference>
<organism evidence="8 9">
    <name type="scientific">Daucus carota subsp. sativus</name>
    <name type="common">Carrot</name>
    <dbReference type="NCBI Taxonomy" id="79200"/>
    <lineage>
        <taxon>Eukaryota</taxon>
        <taxon>Viridiplantae</taxon>
        <taxon>Streptophyta</taxon>
        <taxon>Embryophyta</taxon>
        <taxon>Tracheophyta</taxon>
        <taxon>Spermatophyta</taxon>
        <taxon>Magnoliopsida</taxon>
        <taxon>eudicotyledons</taxon>
        <taxon>Gunneridae</taxon>
        <taxon>Pentapetalae</taxon>
        <taxon>asterids</taxon>
        <taxon>campanulids</taxon>
        <taxon>Apiales</taxon>
        <taxon>Apiaceae</taxon>
        <taxon>Apioideae</taxon>
        <taxon>Scandiceae</taxon>
        <taxon>Daucinae</taxon>
        <taxon>Daucus</taxon>
        <taxon>Daucus sect. Daucus</taxon>
    </lineage>
</organism>
<keyword evidence="4" id="KW-0539">Nucleus</keyword>
<evidence type="ECO:0008006" key="10">
    <source>
        <dbReference type="Google" id="ProtNLM"/>
    </source>
</evidence>
<reference evidence="8" key="1">
    <citation type="journal article" date="2016" name="Nat. Genet.">
        <title>A high-quality carrot genome assembly provides new insights into carotenoid accumulation and asterid genome evolution.</title>
        <authorList>
            <person name="Iorizzo M."/>
            <person name="Ellison S."/>
            <person name="Senalik D."/>
            <person name="Zeng P."/>
            <person name="Satapoomin P."/>
            <person name="Huang J."/>
            <person name="Bowman M."/>
            <person name="Iovene M."/>
            <person name="Sanseverino W."/>
            <person name="Cavagnaro P."/>
            <person name="Yildiz M."/>
            <person name="Macko-Podgorni A."/>
            <person name="Moranska E."/>
            <person name="Grzebelus E."/>
            <person name="Grzebelus D."/>
            <person name="Ashrafi H."/>
            <person name="Zheng Z."/>
            <person name="Cheng S."/>
            <person name="Spooner D."/>
            <person name="Van Deynze A."/>
            <person name="Simon P."/>
        </authorList>
    </citation>
    <scope>NUCLEOTIDE SEQUENCE</scope>
    <source>
        <tissue evidence="8">Leaf</tissue>
    </source>
</reference>
<evidence type="ECO:0000313" key="8">
    <source>
        <dbReference type="EMBL" id="WOG95736.1"/>
    </source>
</evidence>
<protein>
    <recommendedName>
        <fullName evidence="10">RWP-RK domain-containing protein</fullName>
    </recommendedName>
</protein>
<dbReference type="InterPro" id="IPR053793">
    <property type="entry name" value="PB1-like"/>
</dbReference>
<dbReference type="PANTHER" id="PTHR32002:SF46">
    <property type="entry name" value="PROTEIN NLP2"/>
    <property type="match status" value="1"/>
</dbReference>
<evidence type="ECO:0000259" key="7">
    <source>
        <dbReference type="PROSITE" id="PS51745"/>
    </source>
</evidence>
<keyword evidence="9" id="KW-1185">Reference proteome</keyword>
<feature type="domain" description="PB1" evidence="7">
    <location>
        <begin position="824"/>
        <end position="909"/>
    </location>
</feature>
<feature type="domain" description="RWP-RK" evidence="6">
    <location>
        <begin position="589"/>
        <end position="675"/>
    </location>
</feature>
<dbReference type="GO" id="GO:0003700">
    <property type="term" value="F:DNA-binding transcription factor activity"/>
    <property type="evidence" value="ECO:0007669"/>
    <property type="project" value="InterPro"/>
</dbReference>
<dbReference type="Pfam" id="PF02042">
    <property type="entry name" value="RWP-RK"/>
    <property type="match status" value="1"/>
</dbReference>
<dbReference type="CDD" id="cd06407">
    <property type="entry name" value="PB1_NLP"/>
    <property type="match status" value="1"/>
</dbReference>
<proteinExistence type="predicted"/>
<dbReference type="InterPro" id="IPR003035">
    <property type="entry name" value="RWP-RK_dom"/>
</dbReference>
<evidence type="ECO:0000259" key="6">
    <source>
        <dbReference type="PROSITE" id="PS51519"/>
    </source>
</evidence>
<dbReference type="InterPro" id="IPR045012">
    <property type="entry name" value="NLP"/>
</dbReference>
<accession>A0AAF0WVP3</accession>
<feature type="region of interest" description="Disordered" evidence="5">
    <location>
        <begin position="692"/>
        <end position="740"/>
    </location>
</feature>
<dbReference type="PROSITE" id="PS51519">
    <property type="entry name" value="RWP_RK"/>
    <property type="match status" value="1"/>
</dbReference>
<sequence length="924" mass="103123">MDSGAPLTPNNMLATLSDNNMDFDLMDTLFDDGCWLAASPSNFWPQGLSPVASDFSSYYFSTTDADNINHLEPNSLQEDFQEEEERLNYSENVRLVWETSASLAPESSLVDGNRMNTSLWIPPSEDPNSTTSVKNKLFQAFEHLKHHTRDDFLIQIWVPVKKEGQNVLSTNNQPFSLDPKSKSLEWYRNVSSNYQFAAQEDSKEYFGLPGRVFLKKLPEWTADVRRLRREDFPRIDYAQQCNVRGSIALPVFERGSGACLGVVEIVTTGPDCRPELDDVCKALEAVDLRSPGNLRMDREEVAEIKEILTSVCKRQNLPLAQTWVPCTQQSTEQCRSNGDMACLSVDASACYYVQDEQVLSFHEACCKKHLLSNEGVVGRALMTNHPCFTTEISAFNEIEYPLAYHAKMARLHGAVAIRFRSIYTDSISFIIEFFLPIDCKDLEEQKQSVSLLSSQIRQLCHGSHFLPDVEIETENLSPVRENSPPGGRLVEEIHTKFVSSSSSEEATRDELSWISQMLEAQQKGNGISVSLGNQKQEPEDFNMNTDWIIPDGRFFSSGAEPSLHKNIVQDKSRGTAKNGVELSSVKGQRSSGAKKAGEHRKLKAERTISLQVLRQYFAGSLKDAAASIGVCPTTLKRICRQHGISRWPSRKIKKVGHSLKKLQLVIDSVQGSEGAIQLSSFYTNFPELSSQNVTGTSSLSPSKIDNQLKPQPTQHRESLLSPATTASQSTSSSSPSSSSSYCCSTEAKEAKVNANFSGTGDAPPAVGVLKRALSDAKLHDSVQEDTKFLVRSHSYKLFSELPPLGSLIPPQKGNNNQALKNGTSFRVKATLGEEKIRFSMPQYWGFTDLQREISRRFNIDIEDVNKLDLRYLDEDSEWILLTCNDDLVECIDIHRSSKSHTIKLSLRHSRYPNLGSSLDSCGPS</sequence>
<dbReference type="InterPro" id="IPR000270">
    <property type="entry name" value="PB1_dom"/>
</dbReference>
<dbReference type="SUPFAM" id="SSF54277">
    <property type="entry name" value="CAD &amp; PB1 domains"/>
    <property type="match status" value="1"/>
</dbReference>
<evidence type="ECO:0000256" key="5">
    <source>
        <dbReference type="SAM" id="MobiDB-lite"/>
    </source>
</evidence>
<evidence type="ECO:0000256" key="4">
    <source>
        <dbReference type="ARBA" id="ARBA00023242"/>
    </source>
</evidence>
<dbReference type="InterPro" id="IPR034891">
    <property type="entry name" value="PB1_NLP"/>
</dbReference>
<gene>
    <name evidence="8" type="ORF">DCAR_0415063</name>
</gene>
<dbReference type="PANTHER" id="PTHR32002">
    <property type="entry name" value="PROTEIN NLP8"/>
    <property type="match status" value="1"/>
</dbReference>
<dbReference type="EMBL" id="CP093346">
    <property type="protein sequence ID" value="WOG95736.1"/>
    <property type="molecule type" value="Genomic_DNA"/>
</dbReference>
<dbReference type="Pfam" id="PF00564">
    <property type="entry name" value="PB1"/>
    <property type="match status" value="1"/>
</dbReference>
<evidence type="ECO:0000256" key="1">
    <source>
        <dbReference type="ARBA" id="ARBA00023015"/>
    </source>
</evidence>
<evidence type="ECO:0000313" key="9">
    <source>
        <dbReference type="Proteomes" id="UP000077755"/>
    </source>
</evidence>
<evidence type="ECO:0000256" key="2">
    <source>
        <dbReference type="ARBA" id="ARBA00023125"/>
    </source>
</evidence>
<name>A0AAF0WVP3_DAUCS</name>
<keyword evidence="2" id="KW-0238">DNA-binding</keyword>
<dbReference type="KEGG" id="dcr:108218773"/>
<dbReference type="Gene3D" id="3.10.20.90">
    <property type="entry name" value="Phosphatidylinositol 3-kinase Catalytic Subunit, Chain A, domain 1"/>
    <property type="match status" value="1"/>
</dbReference>
<dbReference type="GO" id="GO:0003677">
    <property type="term" value="F:DNA binding"/>
    <property type="evidence" value="ECO:0007669"/>
    <property type="project" value="UniProtKB-KW"/>
</dbReference>
<feature type="compositionally biased region" description="Polar residues" evidence="5">
    <location>
        <begin position="692"/>
        <end position="713"/>
    </location>
</feature>
<dbReference type="Proteomes" id="UP000077755">
    <property type="component" value="Chromosome 4"/>
</dbReference>
<dbReference type="PROSITE" id="PS51745">
    <property type="entry name" value="PB1"/>
    <property type="match status" value="1"/>
</dbReference>
<evidence type="ECO:0000256" key="3">
    <source>
        <dbReference type="ARBA" id="ARBA00023163"/>
    </source>
</evidence>
<dbReference type="Pfam" id="PF22922">
    <property type="entry name" value="GAF_NLP"/>
    <property type="match status" value="1"/>
</dbReference>